<organism evidence="2 4">
    <name type="scientific">Bacillus glycinifermentans</name>
    <dbReference type="NCBI Taxonomy" id="1664069"/>
    <lineage>
        <taxon>Bacteria</taxon>
        <taxon>Bacillati</taxon>
        <taxon>Bacillota</taxon>
        <taxon>Bacilli</taxon>
        <taxon>Bacillales</taxon>
        <taxon>Bacillaceae</taxon>
        <taxon>Bacillus</taxon>
    </lineage>
</organism>
<dbReference type="EMBL" id="LECW02000024">
    <property type="protein sequence ID" value="KRT93016.1"/>
    <property type="molecule type" value="Genomic_DNA"/>
</dbReference>
<dbReference type="AlphaFoldDB" id="A0A0T6BMZ8"/>
<keyword evidence="1" id="KW-0472">Membrane</keyword>
<dbReference type="STRING" id="1664069.BGLY_2534"/>
<protein>
    <recommendedName>
        <fullName evidence="6">Spore coat protein</fullName>
    </recommendedName>
</protein>
<reference evidence="2" key="2">
    <citation type="submission" date="2015-10" db="EMBL/GenBank/DDBJ databases">
        <authorList>
            <person name="Gilbert D.G."/>
        </authorList>
    </citation>
    <scope>NUCLEOTIDE SEQUENCE</scope>
    <source>
        <strain evidence="2">GO-13</strain>
    </source>
</reference>
<reference evidence="2 4" key="1">
    <citation type="journal article" date="2015" name="Int. J. Syst. Evol. Microbiol.">
        <title>Bacillus glycinifermentans sp. nov., isolated from fermented soybean paste.</title>
        <authorList>
            <person name="Kim S.J."/>
            <person name="Dunlap C.A."/>
            <person name="Kwon S.W."/>
            <person name="Rooney A.P."/>
        </authorList>
    </citation>
    <scope>NUCLEOTIDE SEQUENCE [LARGE SCALE GENOMIC DNA]</scope>
    <source>
        <strain evidence="2 4">GO-13</strain>
    </source>
</reference>
<feature type="transmembrane region" description="Helical" evidence="1">
    <location>
        <begin position="63"/>
        <end position="86"/>
    </location>
</feature>
<dbReference type="EMBL" id="JARRTL010000019">
    <property type="protein sequence ID" value="MEC0486650.1"/>
    <property type="molecule type" value="Genomic_DNA"/>
</dbReference>
<dbReference type="Proteomes" id="UP001341297">
    <property type="component" value="Unassembled WGS sequence"/>
</dbReference>
<accession>A0A0T6BMZ8</accession>
<keyword evidence="1" id="KW-0812">Transmembrane</keyword>
<name>A0A0T6BMZ8_9BACI</name>
<comment type="caution">
    <text evidence="2">The sequence shown here is derived from an EMBL/GenBank/DDBJ whole genome shotgun (WGS) entry which is preliminary data.</text>
</comment>
<proteinExistence type="predicted"/>
<gene>
    <name evidence="2" type="ORF">AB447_221050</name>
    <name evidence="3" type="ORF">P8828_17870</name>
</gene>
<evidence type="ECO:0000313" key="3">
    <source>
        <dbReference type="EMBL" id="MEC0486650.1"/>
    </source>
</evidence>
<evidence type="ECO:0008006" key="6">
    <source>
        <dbReference type="Google" id="ProtNLM"/>
    </source>
</evidence>
<evidence type="ECO:0000256" key="1">
    <source>
        <dbReference type="SAM" id="Phobius"/>
    </source>
</evidence>
<dbReference type="RefSeq" id="WP_048355319.1">
    <property type="nucleotide sequence ID" value="NZ_CP023481.1"/>
</dbReference>
<evidence type="ECO:0000313" key="4">
    <source>
        <dbReference type="Proteomes" id="UP000036168"/>
    </source>
</evidence>
<keyword evidence="5" id="KW-1185">Reference proteome</keyword>
<evidence type="ECO:0000313" key="5">
    <source>
        <dbReference type="Proteomes" id="UP001341297"/>
    </source>
</evidence>
<sequence length="87" mass="9748">MERYYRICNQNVGKVARITDRRGRVHVGRIVRVTPQKVFISPMIRRGAPGYGYGYGWWGGWGWGWGAAYGIGLGLIAGIALGGLFFW</sequence>
<keyword evidence="1" id="KW-1133">Transmembrane helix</keyword>
<dbReference type="Proteomes" id="UP000036168">
    <property type="component" value="Unassembled WGS sequence"/>
</dbReference>
<reference evidence="3 5" key="3">
    <citation type="submission" date="2023-03" db="EMBL/GenBank/DDBJ databases">
        <title>Agriculturally important microbes genome sequencing.</title>
        <authorList>
            <person name="Dunlap C."/>
        </authorList>
    </citation>
    <scope>NUCLEOTIDE SEQUENCE [LARGE SCALE GENOMIC DNA]</scope>
    <source>
        <strain evidence="3 5">CBP-3203</strain>
    </source>
</reference>
<evidence type="ECO:0000313" key="2">
    <source>
        <dbReference type="EMBL" id="KRT93016.1"/>
    </source>
</evidence>